<dbReference type="GO" id="GO:0008999">
    <property type="term" value="F:protein-N-terminal-alanine acetyltransferase activity"/>
    <property type="evidence" value="ECO:0007669"/>
    <property type="project" value="TreeGrafter"/>
</dbReference>
<dbReference type="AlphaFoldDB" id="A0A975S5Z7"/>
<dbReference type="PANTHER" id="PTHR43441:SF6">
    <property type="entry name" value="N-ACETYLTRANSFERASE DOMAIN-CONTAINING PROTEIN"/>
    <property type="match status" value="1"/>
</dbReference>
<proteinExistence type="predicted"/>
<dbReference type="InterPro" id="IPR000182">
    <property type="entry name" value="GNAT_dom"/>
</dbReference>
<dbReference type="GO" id="GO:1990189">
    <property type="term" value="F:protein N-terminal-serine acetyltransferase activity"/>
    <property type="evidence" value="ECO:0007669"/>
    <property type="project" value="TreeGrafter"/>
</dbReference>
<dbReference type="Pfam" id="PF13302">
    <property type="entry name" value="Acetyltransf_3"/>
    <property type="match status" value="1"/>
</dbReference>
<dbReference type="InterPro" id="IPR051908">
    <property type="entry name" value="Ribosomal_N-acetyltransferase"/>
</dbReference>
<evidence type="ECO:0000313" key="3">
    <source>
        <dbReference type="Proteomes" id="UP000680588"/>
    </source>
</evidence>
<reference evidence="2" key="1">
    <citation type="submission" date="2021-06" db="EMBL/GenBank/DDBJ databases">
        <title>Novel species in genus Arthrobacter.</title>
        <authorList>
            <person name="Zhang G."/>
        </authorList>
    </citation>
    <scope>NUCLEOTIDE SEQUENCE</scope>
    <source>
        <strain evidence="2">Zg-ZUI122</strain>
    </source>
</reference>
<evidence type="ECO:0000259" key="1">
    <source>
        <dbReference type="PROSITE" id="PS51186"/>
    </source>
</evidence>
<accession>A0A975S5Z7</accession>
<dbReference type="RefSeq" id="WP_207348604.1">
    <property type="nucleotide sequence ID" value="NZ_CP076456.1"/>
</dbReference>
<dbReference type="EMBL" id="CP076456">
    <property type="protein sequence ID" value="QWQ36454.1"/>
    <property type="molecule type" value="Genomic_DNA"/>
</dbReference>
<feature type="domain" description="N-acetyltransferase" evidence="1">
    <location>
        <begin position="19"/>
        <end position="173"/>
    </location>
</feature>
<organism evidence="2 3">
    <name type="scientific">Arthrobacter sunyaminii</name>
    <dbReference type="NCBI Taxonomy" id="2816859"/>
    <lineage>
        <taxon>Bacteria</taxon>
        <taxon>Bacillati</taxon>
        <taxon>Actinomycetota</taxon>
        <taxon>Actinomycetes</taxon>
        <taxon>Micrococcales</taxon>
        <taxon>Micrococcaceae</taxon>
        <taxon>Arthrobacter</taxon>
    </lineage>
</organism>
<dbReference type="PROSITE" id="PS51186">
    <property type="entry name" value="GNAT"/>
    <property type="match status" value="1"/>
</dbReference>
<dbReference type="SUPFAM" id="SSF55729">
    <property type="entry name" value="Acyl-CoA N-acyltransferases (Nat)"/>
    <property type="match status" value="1"/>
</dbReference>
<protein>
    <submittedName>
        <fullName evidence="2">GNAT family N-acetyltransferase</fullName>
    </submittedName>
</protein>
<dbReference type="KEGG" id="asun:KG104_01040"/>
<dbReference type="PANTHER" id="PTHR43441">
    <property type="entry name" value="RIBOSOMAL-PROTEIN-SERINE ACETYLTRANSFERASE"/>
    <property type="match status" value="1"/>
</dbReference>
<name>A0A975S5Z7_9MICC</name>
<gene>
    <name evidence="2" type="ORF">KG104_01040</name>
</gene>
<dbReference type="Proteomes" id="UP000680588">
    <property type="component" value="Chromosome"/>
</dbReference>
<keyword evidence="3" id="KW-1185">Reference proteome</keyword>
<sequence length="177" mass="19265">MTLTPERSAPSTSVLTERLRLETMSPAEMDALISQSRLPDWAEDFPQPTDLDAARQFFEQGLHTAAPALATRVIREQKTGEVVGTIGFLMLPEAGDAEVSYSVVPSRRNQGYATESLLALSRVALDEPTVSRVIAHTEEENTASQELLLTAGFMPVEIPGLGLTFVLLRDQLPDASL</sequence>
<dbReference type="Gene3D" id="3.40.630.30">
    <property type="match status" value="1"/>
</dbReference>
<dbReference type="InterPro" id="IPR016181">
    <property type="entry name" value="Acyl_CoA_acyltransferase"/>
</dbReference>
<dbReference type="GO" id="GO:0005737">
    <property type="term" value="C:cytoplasm"/>
    <property type="evidence" value="ECO:0007669"/>
    <property type="project" value="TreeGrafter"/>
</dbReference>
<evidence type="ECO:0000313" key="2">
    <source>
        <dbReference type="EMBL" id="QWQ36454.1"/>
    </source>
</evidence>